<reference evidence="2" key="1">
    <citation type="submission" date="2022-01" db="EMBL/GenBank/DDBJ databases">
        <authorList>
            <person name="Braso-Vives M."/>
        </authorList>
    </citation>
    <scope>NUCLEOTIDE SEQUENCE</scope>
</reference>
<evidence type="ECO:0000313" key="2">
    <source>
        <dbReference type="EMBL" id="CAH1251115.1"/>
    </source>
</evidence>
<dbReference type="PANTHER" id="PTHR40250:SF1">
    <property type="entry name" value="SI:CH1073-281M9.1"/>
    <property type="match status" value="1"/>
</dbReference>
<sequence>MAAAAHDLSSSPSPNFQDLSCARFQERLPRFSPTEGFPLVKPAEPVAPAPAKLSKSERLRNRRARSARFKTQPITFDEIKETEDEGPEAKEEEERARRVLQQSVQNLRESAKKLDRNMKKRHLKKREERAKTEVIVCPRELLDSARNGLTLV</sequence>
<dbReference type="AlphaFoldDB" id="A0A8J9ZCX4"/>
<dbReference type="Proteomes" id="UP000838412">
    <property type="component" value="Chromosome 18"/>
</dbReference>
<accession>A0A8J9ZCX4</accession>
<dbReference type="Pfam" id="PF15766">
    <property type="entry name" value="DUF4695"/>
    <property type="match status" value="1"/>
</dbReference>
<feature type="compositionally biased region" description="Basic and acidic residues" evidence="1">
    <location>
        <begin position="87"/>
        <end position="97"/>
    </location>
</feature>
<dbReference type="InterPro" id="IPR031521">
    <property type="entry name" value="DUF4695"/>
</dbReference>
<gene>
    <name evidence="2" type="primary">Hypp8996</name>
    <name evidence="2" type="ORF">BLAG_LOCUS11600</name>
</gene>
<feature type="compositionally biased region" description="Low complexity" evidence="1">
    <location>
        <begin position="38"/>
        <end position="53"/>
    </location>
</feature>
<organism evidence="2 3">
    <name type="scientific">Branchiostoma lanceolatum</name>
    <name type="common">Common lancelet</name>
    <name type="synonym">Amphioxus lanceolatum</name>
    <dbReference type="NCBI Taxonomy" id="7740"/>
    <lineage>
        <taxon>Eukaryota</taxon>
        <taxon>Metazoa</taxon>
        <taxon>Chordata</taxon>
        <taxon>Cephalochordata</taxon>
        <taxon>Leptocardii</taxon>
        <taxon>Amphioxiformes</taxon>
        <taxon>Branchiostomatidae</taxon>
        <taxon>Branchiostoma</taxon>
    </lineage>
</organism>
<dbReference type="PANTHER" id="PTHR40250">
    <property type="entry name" value="CHROMOSOME 11 OPEN READING FRAME 96"/>
    <property type="match status" value="1"/>
</dbReference>
<dbReference type="OrthoDB" id="6156669at2759"/>
<evidence type="ECO:0000256" key="1">
    <source>
        <dbReference type="SAM" id="MobiDB-lite"/>
    </source>
</evidence>
<proteinExistence type="predicted"/>
<feature type="region of interest" description="Disordered" evidence="1">
    <location>
        <begin position="32"/>
        <end position="129"/>
    </location>
</feature>
<keyword evidence="3" id="KW-1185">Reference proteome</keyword>
<name>A0A8J9ZCX4_BRALA</name>
<evidence type="ECO:0000313" key="3">
    <source>
        <dbReference type="Proteomes" id="UP000838412"/>
    </source>
</evidence>
<dbReference type="EMBL" id="OV696703">
    <property type="protein sequence ID" value="CAH1251115.1"/>
    <property type="molecule type" value="Genomic_DNA"/>
</dbReference>
<protein>
    <submittedName>
        <fullName evidence="2">Hypp8996 protein</fullName>
    </submittedName>
</protein>